<gene>
    <name evidence="2" type="ORF">GCM10007392_14120</name>
</gene>
<name>A0A918N6X0_9GAMM</name>
<dbReference type="AlphaFoldDB" id="A0A918N6X0"/>
<sequence>MLPSVRLDRRESIAYHRRTLVFPAPLEGAGTSSLIGTRESGANPELSRSGEGERDGHCGTVGETDGKPPFEANANSFASAPKSEDLPEWLNANPRDPGHPALPGHRSRAFPFDIESRETPR</sequence>
<feature type="region of interest" description="Disordered" evidence="1">
    <location>
        <begin position="26"/>
        <end position="121"/>
    </location>
</feature>
<keyword evidence="3" id="KW-1185">Reference proteome</keyword>
<reference evidence="2" key="1">
    <citation type="journal article" date="2014" name="Int. J. Syst. Evol. Microbiol.">
        <title>Complete genome sequence of Corynebacterium casei LMG S-19264T (=DSM 44701T), isolated from a smear-ripened cheese.</title>
        <authorList>
            <consortium name="US DOE Joint Genome Institute (JGI-PGF)"/>
            <person name="Walter F."/>
            <person name="Albersmeier A."/>
            <person name="Kalinowski J."/>
            <person name="Ruckert C."/>
        </authorList>
    </citation>
    <scope>NUCLEOTIDE SEQUENCE</scope>
    <source>
        <strain evidence="2">KCTC 22169</strain>
    </source>
</reference>
<evidence type="ECO:0000313" key="3">
    <source>
        <dbReference type="Proteomes" id="UP000626148"/>
    </source>
</evidence>
<dbReference type="Proteomes" id="UP000626148">
    <property type="component" value="Unassembled WGS sequence"/>
</dbReference>
<accession>A0A918N6X0</accession>
<comment type="caution">
    <text evidence="2">The sequence shown here is derived from an EMBL/GenBank/DDBJ whole genome shotgun (WGS) entry which is preliminary data.</text>
</comment>
<organism evidence="2 3">
    <name type="scientific">Saccharospirillum salsuginis</name>
    <dbReference type="NCBI Taxonomy" id="418750"/>
    <lineage>
        <taxon>Bacteria</taxon>
        <taxon>Pseudomonadati</taxon>
        <taxon>Pseudomonadota</taxon>
        <taxon>Gammaproteobacteria</taxon>
        <taxon>Oceanospirillales</taxon>
        <taxon>Saccharospirillaceae</taxon>
        <taxon>Saccharospirillum</taxon>
    </lineage>
</organism>
<feature type="compositionally biased region" description="Basic and acidic residues" evidence="1">
    <location>
        <begin position="48"/>
        <end position="57"/>
    </location>
</feature>
<evidence type="ECO:0000313" key="2">
    <source>
        <dbReference type="EMBL" id="GGX48342.1"/>
    </source>
</evidence>
<protein>
    <submittedName>
        <fullName evidence="2">Uncharacterized protein</fullName>
    </submittedName>
</protein>
<dbReference type="EMBL" id="BMXR01000003">
    <property type="protein sequence ID" value="GGX48342.1"/>
    <property type="molecule type" value="Genomic_DNA"/>
</dbReference>
<evidence type="ECO:0000256" key="1">
    <source>
        <dbReference type="SAM" id="MobiDB-lite"/>
    </source>
</evidence>
<reference evidence="2" key="2">
    <citation type="submission" date="2020-09" db="EMBL/GenBank/DDBJ databases">
        <authorList>
            <person name="Sun Q."/>
            <person name="Kim S."/>
        </authorList>
    </citation>
    <scope>NUCLEOTIDE SEQUENCE</scope>
    <source>
        <strain evidence="2">KCTC 22169</strain>
    </source>
</reference>
<proteinExistence type="predicted"/>